<dbReference type="RefSeq" id="WP_142902753.1">
    <property type="nucleotide sequence ID" value="NZ_ML660088.1"/>
</dbReference>
<evidence type="ECO:0000313" key="1">
    <source>
        <dbReference type="EMBL" id="TQV85269.1"/>
    </source>
</evidence>
<protein>
    <submittedName>
        <fullName evidence="1">Uncharacterized protein</fullName>
    </submittedName>
</protein>
<evidence type="ECO:0000313" key="2">
    <source>
        <dbReference type="Proteomes" id="UP000319732"/>
    </source>
</evidence>
<proteinExistence type="predicted"/>
<name>A0A545U708_9GAMM</name>
<reference evidence="1 2" key="1">
    <citation type="submission" date="2019-06" db="EMBL/GenBank/DDBJ databases">
        <title>Whole genome sequence for Cellvibrionaceae sp. R142.</title>
        <authorList>
            <person name="Wang G."/>
        </authorList>
    </citation>
    <scope>NUCLEOTIDE SEQUENCE [LARGE SCALE GENOMIC DNA]</scope>
    <source>
        <strain evidence="1 2">R142</strain>
    </source>
</reference>
<comment type="caution">
    <text evidence="1">The sequence shown here is derived from an EMBL/GenBank/DDBJ whole genome shotgun (WGS) entry which is preliminary data.</text>
</comment>
<dbReference type="OrthoDB" id="7355818at2"/>
<sequence length="164" mass="18478">MYYGLAKRVHAVEIAKAVCNVLGNGANRNADRLLLETAAQETRLGTYRDLTPYAAGTGLCQVDQIGFDDVLTRTRDVHRYKTIEYFGIDLSLVHYRELELSPLLSFVVCRLFYLLIPDPIPQSLAERAGYWKRHYNTVAGKGSVGEYMRNATLLDDLSESITDD</sequence>
<dbReference type="AlphaFoldDB" id="A0A545U708"/>
<dbReference type="Proteomes" id="UP000319732">
    <property type="component" value="Unassembled WGS sequence"/>
</dbReference>
<keyword evidence="2" id="KW-1185">Reference proteome</keyword>
<gene>
    <name evidence="1" type="ORF">FKG94_03175</name>
</gene>
<organism evidence="1 2">
    <name type="scientific">Exilibacterium tricleocarpae</name>
    <dbReference type="NCBI Taxonomy" id="2591008"/>
    <lineage>
        <taxon>Bacteria</taxon>
        <taxon>Pseudomonadati</taxon>
        <taxon>Pseudomonadota</taxon>
        <taxon>Gammaproteobacteria</taxon>
        <taxon>Cellvibrionales</taxon>
        <taxon>Cellvibrionaceae</taxon>
        <taxon>Exilibacterium</taxon>
    </lineage>
</organism>
<accession>A0A545U708</accession>
<dbReference type="EMBL" id="VHSG01000004">
    <property type="protein sequence ID" value="TQV85269.1"/>
    <property type="molecule type" value="Genomic_DNA"/>
</dbReference>